<dbReference type="Pfam" id="PF07178">
    <property type="entry name" value="TraL"/>
    <property type="match status" value="1"/>
</dbReference>
<accession>A0A177NGG6</accession>
<keyword evidence="1" id="KW-0472">Membrane</keyword>
<reference evidence="2 3" key="1">
    <citation type="submission" date="2016-03" db="EMBL/GenBank/DDBJ databases">
        <authorList>
            <person name="Ploux O."/>
        </authorList>
    </citation>
    <scope>NUCLEOTIDE SEQUENCE [LARGE SCALE GENOMIC DNA]</scope>
    <source>
        <strain evidence="2 3">R-45378</strain>
    </source>
</reference>
<feature type="transmembrane region" description="Helical" evidence="1">
    <location>
        <begin position="24"/>
        <end position="51"/>
    </location>
</feature>
<dbReference type="InterPro" id="IPR009838">
    <property type="entry name" value="T4SS_TraL"/>
</dbReference>
<dbReference type="EMBL" id="LUUJ01000076">
    <property type="protein sequence ID" value="OAI16289.1"/>
    <property type="molecule type" value="Genomic_DNA"/>
</dbReference>
<dbReference type="AlphaFoldDB" id="A0A177NGG6"/>
<dbReference type="Proteomes" id="UP000077857">
    <property type="component" value="Unassembled WGS sequence"/>
</dbReference>
<protein>
    <submittedName>
        <fullName evidence="2">Conjugal transfer protein TraL</fullName>
    </submittedName>
</protein>
<keyword evidence="1" id="KW-0812">Transmembrane</keyword>
<gene>
    <name evidence="2" type="ORF">A1507_12090</name>
</gene>
<dbReference type="GO" id="GO:0019867">
    <property type="term" value="C:outer membrane"/>
    <property type="evidence" value="ECO:0007669"/>
    <property type="project" value="InterPro"/>
</dbReference>
<proteinExistence type="predicted"/>
<name>A0A177NGG6_9GAMM</name>
<evidence type="ECO:0000256" key="1">
    <source>
        <dbReference type="SAM" id="Phobius"/>
    </source>
</evidence>
<keyword evidence="1" id="KW-1133">Transmembrane helix</keyword>
<evidence type="ECO:0000313" key="3">
    <source>
        <dbReference type="Proteomes" id="UP000077857"/>
    </source>
</evidence>
<dbReference type="RefSeq" id="WP_064040473.1">
    <property type="nucleotide sequence ID" value="NZ_LUUJ01000076.1"/>
</dbReference>
<organism evidence="2 3">
    <name type="scientific">Methylomonas koyamae</name>
    <dbReference type="NCBI Taxonomy" id="702114"/>
    <lineage>
        <taxon>Bacteria</taxon>
        <taxon>Pseudomonadati</taxon>
        <taxon>Pseudomonadota</taxon>
        <taxon>Gammaproteobacteria</taxon>
        <taxon>Methylococcales</taxon>
        <taxon>Methylococcaceae</taxon>
        <taxon>Methylomonas</taxon>
    </lineage>
</organism>
<comment type="caution">
    <text evidence="2">The sequence shown here is derived from an EMBL/GenBank/DDBJ whole genome shotgun (WGS) entry which is preliminary data.</text>
</comment>
<dbReference type="NCBIfam" id="TIGR02762">
    <property type="entry name" value="TraL_TIGR"/>
    <property type="match status" value="1"/>
</dbReference>
<sequence>MEPTKIPRFIDDPPILLIWTAHDLVIVVTMMLLGIFIDHLLYCLIASYFVIKFIRRFSDNRPNGYLVHAAYWLGLLPTNAISVPNPYIRKYYQ</sequence>
<evidence type="ECO:0000313" key="2">
    <source>
        <dbReference type="EMBL" id="OAI16289.1"/>
    </source>
</evidence>
<dbReference type="OrthoDB" id="9813422at2"/>